<dbReference type="InterPro" id="IPR003399">
    <property type="entry name" value="Mce/MlaD"/>
</dbReference>
<keyword evidence="5" id="KW-1185">Reference proteome</keyword>
<organism evidence="4 5">
    <name type="scientific">Pseudonocardia eucalypti</name>
    <dbReference type="NCBI Taxonomy" id="648755"/>
    <lineage>
        <taxon>Bacteria</taxon>
        <taxon>Bacillati</taxon>
        <taxon>Actinomycetota</taxon>
        <taxon>Actinomycetes</taxon>
        <taxon>Pseudonocardiales</taxon>
        <taxon>Pseudonocardiaceae</taxon>
        <taxon>Pseudonocardia</taxon>
    </lineage>
</organism>
<feature type="region of interest" description="Disordered" evidence="1">
    <location>
        <begin position="400"/>
        <end position="431"/>
    </location>
</feature>
<evidence type="ECO:0000313" key="4">
    <source>
        <dbReference type="EMBL" id="GAA5161626.1"/>
    </source>
</evidence>
<gene>
    <name evidence="4" type="ORF">GCM10023321_46170</name>
</gene>
<evidence type="ECO:0000313" key="5">
    <source>
        <dbReference type="Proteomes" id="UP001428817"/>
    </source>
</evidence>
<keyword evidence="2" id="KW-0812">Transmembrane</keyword>
<name>A0ABP9QGN1_9PSEU</name>
<comment type="caution">
    <text evidence="4">The sequence shown here is derived from an EMBL/GenBank/DDBJ whole genome shotgun (WGS) entry which is preliminary data.</text>
</comment>
<evidence type="ECO:0000256" key="1">
    <source>
        <dbReference type="SAM" id="MobiDB-lite"/>
    </source>
</evidence>
<protein>
    <recommendedName>
        <fullName evidence="3">Mce/MlaD domain-containing protein</fullName>
    </recommendedName>
</protein>
<keyword evidence="2" id="KW-1133">Transmembrane helix</keyword>
<evidence type="ECO:0000259" key="3">
    <source>
        <dbReference type="Pfam" id="PF02470"/>
    </source>
</evidence>
<proteinExistence type="predicted"/>
<dbReference type="InterPro" id="IPR052336">
    <property type="entry name" value="MlaD_Phospholipid_Transporter"/>
</dbReference>
<feature type="domain" description="Mce/MlaD" evidence="3">
    <location>
        <begin position="44"/>
        <end position="119"/>
    </location>
</feature>
<dbReference type="RefSeq" id="WP_185060111.1">
    <property type="nucleotide sequence ID" value="NZ_BAABJP010000024.1"/>
</dbReference>
<dbReference type="Pfam" id="PF02470">
    <property type="entry name" value="MlaD"/>
    <property type="match status" value="1"/>
</dbReference>
<keyword evidence="2" id="KW-0472">Membrane</keyword>
<dbReference type="PANTHER" id="PTHR33371">
    <property type="entry name" value="INTERMEMBRANE PHOSPHOLIPID TRANSPORT SYSTEM BINDING PROTEIN MLAD-RELATED"/>
    <property type="match status" value="1"/>
</dbReference>
<sequence length="431" mass="46744">MRQIFSGFVGRALALVAFFAFGLAIFSYLYLGIGGYVPFVTPNQYTLAVKMADGDNLVQASRVSIAGVKIGDVRSIEREGNELKATFMVEDRFAPLHQGVRIRLGERSLVGEAYFDVVDGTGAELPSGAMIPSKDFQPSTQLHDVIASFDPKTRADMSSMLRSLGAGTKETHEEVSGMLAGMGGLGRDGATALDAIAAQSEDFTALGRDLSTLMQTLDTGEGRIADLVTSANRLTRATASQRGAVEATMNELPDTLDVARTASSDVKDLSRALRPVVSDLKDAAPFLSDALDDLPEISDDLRKAMPPLSKVMDRADGTFDRIPRFQEKSADTIPEAREFLRDLNPLLKYLKPYGPEIGGFFGNLNASWQYTNGNGLNHVRVFAMLNDRALGNTPVAYKGPLTYSNPYPKPGSQPRPGPWDGKYPRVERLPK</sequence>
<accession>A0ABP9QGN1</accession>
<evidence type="ECO:0000256" key="2">
    <source>
        <dbReference type="SAM" id="Phobius"/>
    </source>
</evidence>
<dbReference type="Proteomes" id="UP001428817">
    <property type="component" value="Unassembled WGS sequence"/>
</dbReference>
<feature type="compositionally biased region" description="Pro residues" evidence="1">
    <location>
        <begin position="407"/>
        <end position="417"/>
    </location>
</feature>
<dbReference type="EMBL" id="BAABJP010000024">
    <property type="protein sequence ID" value="GAA5161626.1"/>
    <property type="molecule type" value="Genomic_DNA"/>
</dbReference>
<feature type="compositionally biased region" description="Basic and acidic residues" evidence="1">
    <location>
        <begin position="422"/>
        <end position="431"/>
    </location>
</feature>
<feature type="transmembrane region" description="Helical" evidence="2">
    <location>
        <begin position="12"/>
        <end position="31"/>
    </location>
</feature>
<dbReference type="PANTHER" id="PTHR33371:SF4">
    <property type="entry name" value="INTERMEMBRANE PHOSPHOLIPID TRANSPORT SYSTEM BINDING PROTEIN MLAD"/>
    <property type="match status" value="1"/>
</dbReference>
<reference evidence="5" key="1">
    <citation type="journal article" date="2019" name="Int. J. Syst. Evol. Microbiol.">
        <title>The Global Catalogue of Microorganisms (GCM) 10K type strain sequencing project: providing services to taxonomists for standard genome sequencing and annotation.</title>
        <authorList>
            <consortium name="The Broad Institute Genomics Platform"/>
            <consortium name="The Broad Institute Genome Sequencing Center for Infectious Disease"/>
            <person name="Wu L."/>
            <person name="Ma J."/>
        </authorList>
    </citation>
    <scope>NUCLEOTIDE SEQUENCE [LARGE SCALE GENOMIC DNA]</scope>
    <source>
        <strain evidence="5">JCM 18303</strain>
    </source>
</reference>